<keyword evidence="2" id="KW-1185">Reference proteome</keyword>
<reference evidence="1 2" key="1">
    <citation type="submission" date="2012-06" db="EMBL/GenBank/DDBJ databases">
        <title>Finished chromosome of genome of Chroococcidiopsis thermalis PCC 7203.</title>
        <authorList>
            <consortium name="US DOE Joint Genome Institute"/>
            <person name="Gugger M."/>
            <person name="Coursin T."/>
            <person name="Rippka R."/>
            <person name="Tandeau De Marsac N."/>
            <person name="Huntemann M."/>
            <person name="Wei C.-L."/>
            <person name="Han J."/>
            <person name="Detter J.C."/>
            <person name="Han C."/>
            <person name="Tapia R."/>
            <person name="Davenport K."/>
            <person name="Daligault H."/>
            <person name="Erkkila T."/>
            <person name="Gu W."/>
            <person name="Munk A.C.C."/>
            <person name="Teshima H."/>
            <person name="Xu Y."/>
            <person name="Chain P."/>
            <person name="Chen A."/>
            <person name="Krypides N."/>
            <person name="Mavromatis K."/>
            <person name="Markowitz V."/>
            <person name="Szeto E."/>
            <person name="Ivanova N."/>
            <person name="Mikhailova N."/>
            <person name="Ovchinnikova G."/>
            <person name="Pagani I."/>
            <person name="Pati A."/>
            <person name="Goodwin L."/>
            <person name="Peters L."/>
            <person name="Pitluck S."/>
            <person name="Woyke T."/>
            <person name="Kerfeld C."/>
        </authorList>
    </citation>
    <scope>NUCLEOTIDE SEQUENCE [LARGE SCALE GENOMIC DNA]</scope>
    <source>
        <strain evidence="1 2">PCC 7203</strain>
    </source>
</reference>
<name>K9U3M8_CHRTP</name>
<dbReference type="KEGG" id="cthe:Chro_3599"/>
<dbReference type="Proteomes" id="UP000010384">
    <property type="component" value="Chromosome"/>
</dbReference>
<evidence type="ECO:0000313" key="2">
    <source>
        <dbReference type="Proteomes" id="UP000010384"/>
    </source>
</evidence>
<dbReference type="InParanoid" id="K9U3M8"/>
<dbReference type="HOGENOM" id="CLU_1567943_0_0_3"/>
<accession>K9U3M8</accession>
<gene>
    <name evidence="1" type="ORF">Chro_3599</name>
</gene>
<proteinExistence type="predicted"/>
<dbReference type="RefSeq" id="WP_015155596.1">
    <property type="nucleotide sequence ID" value="NC_019695.1"/>
</dbReference>
<protein>
    <submittedName>
        <fullName evidence="1">Uncharacterized protein</fullName>
    </submittedName>
</protein>
<evidence type="ECO:0000313" key="1">
    <source>
        <dbReference type="EMBL" id="AFY89051.1"/>
    </source>
</evidence>
<sequence length="170" mass="19536">MGLDSFVRLLYVPEDALRLRQGKLRVQKLEKYTLRESDVLEAAEIPIAINDAYNFFSQADVVERATSYGWMPELEESQSIFETELPAERESSLVSRKKGTPVSTNRFSRKVKALIFRPLAIIKRKVLARFRINIHTLNSSQISKDLLFKLNHIHNARERIKQVSFSSDGG</sequence>
<organism evidence="1 2">
    <name type="scientific">Chroococcidiopsis thermalis (strain PCC 7203)</name>
    <dbReference type="NCBI Taxonomy" id="251229"/>
    <lineage>
        <taxon>Bacteria</taxon>
        <taxon>Bacillati</taxon>
        <taxon>Cyanobacteriota</taxon>
        <taxon>Cyanophyceae</taxon>
        <taxon>Chroococcidiopsidales</taxon>
        <taxon>Chroococcidiopsidaceae</taxon>
        <taxon>Chroococcidiopsis</taxon>
    </lineage>
</organism>
<dbReference type="EMBL" id="CP003597">
    <property type="protein sequence ID" value="AFY89051.1"/>
    <property type="molecule type" value="Genomic_DNA"/>
</dbReference>
<dbReference type="AlphaFoldDB" id="K9U3M8"/>